<name>A0A6A7ALV9_9PLEO</name>
<feature type="region of interest" description="Disordered" evidence="1">
    <location>
        <begin position="89"/>
        <end position="136"/>
    </location>
</feature>
<proteinExistence type="predicted"/>
<gene>
    <name evidence="2" type="ORF">T440DRAFT_512378</name>
</gene>
<dbReference type="EMBL" id="MU006419">
    <property type="protein sequence ID" value="KAF2844101.1"/>
    <property type="molecule type" value="Genomic_DNA"/>
</dbReference>
<dbReference type="AlphaFoldDB" id="A0A6A7ALV9"/>
<evidence type="ECO:0000313" key="2">
    <source>
        <dbReference type="EMBL" id="KAF2844101.1"/>
    </source>
</evidence>
<dbReference type="Proteomes" id="UP000799423">
    <property type="component" value="Unassembled WGS sequence"/>
</dbReference>
<evidence type="ECO:0000313" key="3">
    <source>
        <dbReference type="Proteomes" id="UP000799423"/>
    </source>
</evidence>
<organism evidence="2 3">
    <name type="scientific">Plenodomus tracheiphilus IPT5</name>
    <dbReference type="NCBI Taxonomy" id="1408161"/>
    <lineage>
        <taxon>Eukaryota</taxon>
        <taxon>Fungi</taxon>
        <taxon>Dikarya</taxon>
        <taxon>Ascomycota</taxon>
        <taxon>Pezizomycotina</taxon>
        <taxon>Dothideomycetes</taxon>
        <taxon>Pleosporomycetidae</taxon>
        <taxon>Pleosporales</taxon>
        <taxon>Pleosporineae</taxon>
        <taxon>Leptosphaeriaceae</taxon>
        <taxon>Plenodomus</taxon>
    </lineage>
</organism>
<reference evidence="2" key="1">
    <citation type="submission" date="2020-01" db="EMBL/GenBank/DDBJ databases">
        <authorList>
            <consortium name="DOE Joint Genome Institute"/>
            <person name="Haridas S."/>
            <person name="Albert R."/>
            <person name="Binder M."/>
            <person name="Bloem J."/>
            <person name="Labutti K."/>
            <person name="Salamov A."/>
            <person name="Andreopoulos B."/>
            <person name="Baker S.E."/>
            <person name="Barry K."/>
            <person name="Bills G."/>
            <person name="Bluhm B.H."/>
            <person name="Cannon C."/>
            <person name="Castanera R."/>
            <person name="Culley D.E."/>
            <person name="Daum C."/>
            <person name="Ezra D."/>
            <person name="Gonzalez J.B."/>
            <person name="Henrissat B."/>
            <person name="Kuo A."/>
            <person name="Liang C."/>
            <person name="Lipzen A."/>
            <person name="Lutzoni F."/>
            <person name="Magnuson J."/>
            <person name="Mondo S."/>
            <person name="Nolan M."/>
            <person name="Ohm R."/>
            <person name="Pangilinan J."/>
            <person name="Park H.-J."/>
            <person name="Ramirez L."/>
            <person name="Alfaro M."/>
            <person name="Sun H."/>
            <person name="Tritt A."/>
            <person name="Yoshinaga Y."/>
            <person name="Zwiers L.-H."/>
            <person name="Turgeon B.G."/>
            <person name="Goodwin S.B."/>
            <person name="Spatafora J.W."/>
            <person name="Crous P.W."/>
            <person name="Grigoriev I.V."/>
        </authorList>
    </citation>
    <scope>NUCLEOTIDE SEQUENCE</scope>
    <source>
        <strain evidence="2">IPT5</strain>
    </source>
</reference>
<keyword evidence="3" id="KW-1185">Reference proteome</keyword>
<protein>
    <submittedName>
        <fullName evidence="2">Uncharacterized protein</fullName>
    </submittedName>
</protein>
<evidence type="ECO:0000256" key="1">
    <source>
        <dbReference type="SAM" id="MobiDB-lite"/>
    </source>
</evidence>
<feature type="region of interest" description="Disordered" evidence="1">
    <location>
        <begin position="287"/>
        <end position="319"/>
    </location>
</feature>
<feature type="region of interest" description="Disordered" evidence="1">
    <location>
        <begin position="176"/>
        <end position="267"/>
    </location>
</feature>
<feature type="compositionally biased region" description="Basic and acidic residues" evidence="1">
    <location>
        <begin position="236"/>
        <end position="248"/>
    </location>
</feature>
<feature type="compositionally biased region" description="Polar residues" evidence="1">
    <location>
        <begin position="116"/>
        <end position="136"/>
    </location>
</feature>
<feature type="compositionally biased region" description="Basic and acidic residues" evidence="1">
    <location>
        <begin position="207"/>
        <end position="218"/>
    </location>
</feature>
<accession>A0A6A7ALV9</accession>
<sequence>MQNLEACNLALHEKEAAYEKLEKSLEVAKRKAEDDIDFQRKECEEMNTTNKTLLKELLDARRQNQLLENDLSDARRENKQLREELNQATDTNLMGSDNAVVSVDNSKTDPPCVDTNGINEDNASSPPDHSNDNLNETPLNQELLELAADSEDNEMSYYPSLCGGDPDVTETANKSAEIADIPSRRRGVFGTPGFPPQSEGQHSDTQVPKEEARADSTFKKRKGTSQKKGGYAYKKPKIEHPTNLERTEGVPTRGQHRHGTTSVGGNAAPRDFTFTFCASPPGFKNAQPVSTGPGSAATYATAGQNAWPERSDSEQGELEPVNTSGIVVAVDEDNLLITDWSRRDLTPIRVERDAFSVKSWSKISKHRNIENERAIEEGDCLLLRGFFVWFDLEREGLPWLRNNTNDRDQAGTWCVFRYGSDHCIECNRTIGASELQEMTP</sequence>
<dbReference type="OrthoDB" id="3699304at2759"/>